<accession>A0A444YNB5</accession>
<dbReference type="EMBL" id="SDMP01000016">
    <property type="protein sequence ID" value="RYR03402.1"/>
    <property type="molecule type" value="Genomic_DNA"/>
</dbReference>
<name>A0A444YNB5_ARAHY</name>
<keyword evidence="2" id="KW-1185">Reference proteome</keyword>
<proteinExistence type="predicted"/>
<reference evidence="1 2" key="1">
    <citation type="submission" date="2019-01" db="EMBL/GenBank/DDBJ databases">
        <title>Sequencing of cultivated peanut Arachis hypogaea provides insights into genome evolution and oil improvement.</title>
        <authorList>
            <person name="Chen X."/>
        </authorList>
    </citation>
    <scope>NUCLEOTIDE SEQUENCE [LARGE SCALE GENOMIC DNA]</scope>
    <source>
        <strain evidence="2">cv. Fuhuasheng</strain>
        <tissue evidence="1">Leaves</tissue>
    </source>
</reference>
<sequence length="37" mass="4176">MPSARSCNTSFHHDFLLLFWNRHATSHSSATNPFTGV</sequence>
<dbReference type="Proteomes" id="UP000289738">
    <property type="component" value="Chromosome B06"/>
</dbReference>
<dbReference type="AlphaFoldDB" id="A0A444YNB5"/>
<gene>
    <name evidence="1" type="ORF">Ahy_B06g082323</name>
</gene>
<comment type="caution">
    <text evidence="1">The sequence shown here is derived from an EMBL/GenBank/DDBJ whole genome shotgun (WGS) entry which is preliminary data.</text>
</comment>
<organism evidence="1 2">
    <name type="scientific">Arachis hypogaea</name>
    <name type="common">Peanut</name>
    <dbReference type="NCBI Taxonomy" id="3818"/>
    <lineage>
        <taxon>Eukaryota</taxon>
        <taxon>Viridiplantae</taxon>
        <taxon>Streptophyta</taxon>
        <taxon>Embryophyta</taxon>
        <taxon>Tracheophyta</taxon>
        <taxon>Spermatophyta</taxon>
        <taxon>Magnoliopsida</taxon>
        <taxon>eudicotyledons</taxon>
        <taxon>Gunneridae</taxon>
        <taxon>Pentapetalae</taxon>
        <taxon>rosids</taxon>
        <taxon>fabids</taxon>
        <taxon>Fabales</taxon>
        <taxon>Fabaceae</taxon>
        <taxon>Papilionoideae</taxon>
        <taxon>50 kb inversion clade</taxon>
        <taxon>dalbergioids sensu lato</taxon>
        <taxon>Dalbergieae</taxon>
        <taxon>Pterocarpus clade</taxon>
        <taxon>Arachis</taxon>
    </lineage>
</organism>
<evidence type="ECO:0000313" key="2">
    <source>
        <dbReference type="Proteomes" id="UP000289738"/>
    </source>
</evidence>
<evidence type="ECO:0000313" key="1">
    <source>
        <dbReference type="EMBL" id="RYR03402.1"/>
    </source>
</evidence>
<protein>
    <submittedName>
        <fullName evidence="1">Uncharacterized protein</fullName>
    </submittedName>
</protein>